<reference evidence="3" key="1">
    <citation type="submission" date="2021-01" db="EMBL/GenBank/DDBJ databases">
        <authorList>
            <person name="Corre E."/>
            <person name="Pelletier E."/>
            <person name="Niang G."/>
            <person name="Scheremetjew M."/>
            <person name="Finn R."/>
            <person name="Kale V."/>
            <person name="Holt S."/>
            <person name="Cochrane G."/>
            <person name="Meng A."/>
            <person name="Brown T."/>
            <person name="Cohen L."/>
        </authorList>
    </citation>
    <scope>NUCLEOTIDE SEQUENCE</scope>
    <source>
        <strain evidence="3">NIES-381</strain>
    </source>
</reference>
<evidence type="ECO:0000313" key="3">
    <source>
        <dbReference type="EMBL" id="CAD9016630.1"/>
    </source>
</evidence>
<dbReference type="AlphaFoldDB" id="A0A7S1NFH5"/>
<dbReference type="Pfam" id="PF13229">
    <property type="entry name" value="Beta_helix"/>
    <property type="match status" value="1"/>
</dbReference>
<dbReference type="InterPro" id="IPR006626">
    <property type="entry name" value="PbH1"/>
</dbReference>
<dbReference type="EMBL" id="HBGA01074165">
    <property type="protein sequence ID" value="CAD9016630.1"/>
    <property type="molecule type" value="Transcribed_RNA"/>
</dbReference>
<protein>
    <recommendedName>
        <fullName evidence="2">Right handed beta helix domain-containing protein</fullName>
    </recommendedName>
</protein>
<organism evidence="3">
    <name type="scientific">Eutreptiella gymnastica</name>
    <dbReference type="NCBI Taxonomy" id="73025"/>
    <lineage>
        <taxon>Eukaryota</taxon>
        <taxon>Discoba</taxon>
        <taxon>Euglenozoa</taxon>
        <taxon>Euglenida</taxon>
        <taxon>Spirocuta</taxon>
        <taxon>Euglenophyceae</taxon>
        <taxon>Eutreptiales</taxon>
        <taxon>Eutreptiaceae</taxon>
        <taxon>Eutreptiella</taxon>
    </lineage>
</organism>
<dbReference type="InterPro" id="IPR039448">
    <property type="entry name" value="Beta_helix"/>
</dbReference>
<keyword evidence="1" id="KW-0677">Repeat</keyword>
<dbReference type="InterPro" id="IPR012334">
    <property type="entry name" value="Pectin_lyas_fold"/>
</dbReference>
<dbReference type="Gene3D" id="2.160.20.10">
    <property type="entry name" value="Single-stranded right-handed beta-helix, Pectin lyase-like"/>
    <property type="match status" value="1"/>
</dbReference>
<dbReference type="PANTHER" id="PTHR22990:SF15">
    <property type="entry name" value="F-BOX ONLY PROTEIN 10"/>
    <property type="match status" value="1"/>
</dbReference>
<dbReference type="PANTHER" id="PTHR22990">
    <property type="entry name" value="F-BOX ONLY PROTEIN"/>
    <property type="match status" value="1"/>
</dbReference>
<dbReference type="InterPro" id="IPR011050">
    <property type="entry name" value="Pectin_lyase_fold/virulence"/>
</dbReference>
<dbReference type="SUPFAM" id="SSF51126">
    <property type="entry name" value="Pectin lyase-like"/>
    <property type="match status" value="1"/>
</dbReference>
<gene>
    <name evidence="3" type="ORF">EGYM00392_LOCUS27739</name>
</gene>
<name>A0A7S1NFH5_9EUGL</name>
<feature type="domain" description="Right handed beta helix" evidence="2">
    <location>
        <begin position="193"/>
        <end position="345"/>
    </location>
</feature>
<accession>A0A7S1NFH5</accession>
<dbReference type="InterPro" id="IPR051550">
    <property type="entry name" value="SCF-Subunits/Alg-Epimerases"/>
</dbReference>
<proteinExistence type="predicted"/>
<dbReference type="SMART" id="SM00710">
    <property type="entry name" value="PbH1"/>
    <property type="match status" value="7"/>
</dbReference>
<evidence type="ECO:0000256" key="1">
    <source>
        <dbReference type="ARBA" id="ARBA00022737"/>
    </source>
</evidence>
<evidence type="ECO:0000259" key="2">
    <source>
        <dbReference type="Pfam" id="PF13229"/>
    </source>
</evidence>
<sequence>MASVPCPFAIYGCSAKQLRVTELEQHLTAEAPEHLNLVCIELVKRKDFARTQHQKQEQEWQRELNLFKSVAHAREAELTSEMALLQQKIAAQDLTVQRLMQGSVVVVDGAGCGLFTTIGAALACCQSGDTVVVRPGEYTEALVLPSADLTIRGSGPERTVVRLGAEAALVRVDTVAAITGLRLVQEHSEFPCVSVSGAGADLRLEDCDISALGGPCVEVAAESRVLVHGSKVHGSNDSGIVFHSGSAGSVERSWVSGCGVNNIHLRPGADVALRHNKVFDSLGCGIRAEQVDSQILHNDVYHNVIHNVAVVSGSPHIAHNTIHHSPGVGIDIMEGSRCTVSDNDVGHNDECNVVLGPGTEASIVKNTIHHSRRHGVLVKAKACGEVVNNHIHDNIGQAVKTDTGTATVKVQGNKLR</sequence>